<feature type="domain" description="Survival protein SurE-like phosphatase/nucleotidase" evidence="6">
    <location>
        <begin position="3"/>
        <end position="196"/>
    </location>
</feature>
<dbReference type="NCBIfam" id="TIGR00087">
    <property type="entry name" value="surE"/>
    <property type="match status" value="1"/>
</dbReference>
<dbReference type="HAMAP" id="MF_00060">
    <property type="entry name" value="SurE"/>
    <property type="match status" value="1"/>
</dbReference>
<gene>
    <name evidence="5" type="primary">surE</name>
    <name evidence="7" type="ORF">CLV37_12211</name>
</gene>
<dbReference type="GO" id="GO:0000166">
    <property type="term" value="F:nucleotide binding"/>
    <property type="evidence" value="ECO:0007669"/>
    <property type="project" value="UniProtKB-KW"/>
</dbReference>
<feature type="binding site" evidence="5">
    <location>
        <position position="8"/>
    </location>
    <ligand>
        <name>a divalent metal cation</name>
        <dbReference type="ChEBI" id="CHEBI:60240"/>
    </ligand>
</feature>
<comment type="subcellular location">
    <subcellularLocation>
        <location evidence="5">Cytoplasm</location>
    </subcellularLocation>
</comment>
<dbReference type="InterPro" id="IPR030048">
    <property type="entry name" value="SurE"/>
</dbReference>
<evidence type="ECO:0000256" key="4">
    <source>
        <dbReference type="ARBA" id="ARBA00022801"/>
    </source>
</evidence>
<protein>
    <recommendedName>
        <fullName evidence="5">5'-nucleotidase SurE</fullName>
        <ecNumber evidence="5">3.1.3.5</ecNumber>
    </recommendedName>
    <alternativeName>
        <fullName evidence="5">Nucleoside 5'-monophosphate phosphohydrolase</fullName>
    </alternativeName>
</protein>
<evidence type="ECO:0000256" key="3">
    <source>
        <dbReference type="ARBA" id="ARBA00022723"/>
    </source>
</evidence>
<dbReference type="GO" id="GO:0005737">
    <property type="term" value="C:cytoplasm"/>
    <property type="evidence" value="ECO:0007669"/>
    <property type="project" value="UniProtKB-SubCell"/>
</dbReference>
<evidence type="ECO:0000313" key="8">
    <source>
        <dbReference type="Proteomes" id="UP000238083"/>
    </source>
</evidence>
<keyword evidence="5" id="KW-0547">Nucleotide-binding</keyword>
<dbReference type="PANTHER" id="PTHR30457">
    <property type="entry name" value="5'-NUCLEOTIDASE SURE"/>
    <property type="match status" value="1"/>
</dbReference>
<feature type="binding site" evidence="5">
    <location>
        <position position="40"/>
    </location>
    <ligand>
        <name>a divalent metal cation</name>
        <dbReference type="ChEBI" id="CHEBI:60240"/>
    </ligand>
</feature>
<keyword evidence="4 5" id="KW-0378">Hydrolase</keyword>
<dbReference type="Gene3D" id="3.40.1210.10">
    <property type="entry name" value="Survival protein SurE-like phosphatase/nucleotidase"/>
    <property type="match status" value="1"/>
</dbReference>
<reference evidence="7 8" key="1">
    <citation type="submission" date="2018-03" db="EMBL/GenBank/DDBJ databases">
        <title>Genomic Encyclopedia of Archaeal and Bacterial Type Strains, Phase II (KMG-II): from individual species to whole genera.</title>
        <authorList>
            <person name="Goeker M."/>
        </authorList>
    </citation>
    <scope>NUCLEOTIDE SEQUENCE [LARGE SCALE GENOMIC DNA]</scope>
    <source>
        <strain evidence="7 8">DSM 19711</strain>
    </source>
</reference>
<dbReference type="InterPro" id="IPR036523">
    <property type="entry name" value="SurE-like_sf"/>
</dbReference>
<feature type="binding site" evidence="5">
    <location>
        <position position="9"/>
    </location>
    <ligand>
        <name>a divalent metal cation</name>
        <dbReference type="ChEBI" id="CHEBI:60240"/>
    </ligand>
</feature>
<dbReference type="OrthoDB" id="9780815at2"/>
<feature type="binding site" evidence="5">
    <location>
        <position position="96"/>
    </location>
    <ligand>
        <name>a divalent metal cation</name>
        <dbReference type="ChEBI" id="CHEBI:60240"/>
    </ligand>
</feature>
<organism evidence="7 8">
    <name type="scientific">Kineococcus rhizosphaerae</name>
    <dbReference type="NCBI Taxonomy" id="559628"/>
    <lineage>
        <taxon>Bacteria</taxon>
        <taxon>Bacillati</taxon>
        <taxon>Actinomycetota</taxon>
        <taxon>Actinomycetes</taxon>
        <taxon>Kineosporiales</taxon>
        <taxon>Kineosporiaceae</taxon>
        <taxon>Kineococcus</taxon>
    </lineage>
</organism>
<keyword evidence="8" id="KW-1185">Reference proteome</keyword>
<comment type="cofactor">
    <cofactor evidence="5">
        <name>a divalent metal cation</name>
        <dbReference type="ChEBI" id="CHEBI:60240"/>
    </cofactor>
    <text evidence="5">Binds 1 divalent metal cation per subunit.</text>
</comment>
<dbReference type="Proteomes" id="UP000238083">
    <property type="component" value="Unassembled WGS sequence"/>
</dbReference>
<keyword evidence="5" id="KW-0963">Cytoplasm</keyword>
<evidence type="ECO:0000256" key="1">
    <source>
        <dbReference type="ARBA" id="ARBA00000815"/>
    </source>
</evidence>
<comment type="caution">
    <text evidence="7">The sequence shown here is derived from an EMBL/GenBank/DDBJ whole genome shotgun (WGS) entry which is preliminary data.</text>
</comment>
<dbReference type="EMBL" id="PVZF01000022">
    <property type="protein sequence ID" value="PRY08934.1"/>
    <property type="molecule type" value="Genomic_DNA"/>
</dbReference>
<evidence type="ECO:0000259" key="6">
    <source>
        <dbReference type="Pfam" id="PF01975"/>
    </source>
</evidence>
<dbReference type="AlphaFoldDB" id="A0A2T0QUT8"/>
<dbReference type="PANTHER" id="PTHR30457:SF0">
    <property type="entry name" value="PHOSPHATASE, PUTATIVE (AFU_ORTHOLOGUE AFUA_4G01070)-RELATED"/>
    <property type="match status" value="1"/>
</dbReference>
<evidence type="ECO:0000313" key="7">
    <source>
        <dbReference type="EMBL" id="PRY08934.1"/>
    </source>
</evidence>
<sequence>MSILLCNDDGVQSDGLHSLRDGLIAAGHRVLTVAPSHPRSGSSRGATFRNPVLIEQVGGDMTNPVYACDGTPTDCVRVAMLSDLANDAELVLSGINEGANLGDDSTYSSTMGSALEGALLGLPAIAASQQSVDGLFRLVDATGYDWSLGVRATVNVVEQVLTSGMPARTAINLNAPGRPAVDVRAEVTRLGRRNWARNSLQIETHGNSRGYFTFGVTHDGDAPYVAEEGTDFDALRRGHIALSAVSVNWNNPGAVVELEKWLGQAADSLTEAVRPDAP</sequence>
<dbReference type="GO" id="GO:0008253">
    <property type="term" value="F:5'-nucleotidase activity"/>
    <property type="evidence" value="ECO:0007669"/>
    <property type="project" value="UniProtKB-UniRule"/>
</dbReference>
<evidence type="ECO:0000256" key="5">
    <source>
        <dbReference type="HAMAP-Rule" id="MF_00060"/>
    </source>
</evidence>
<comment type="similarity">
    <text evidence="2 5">Belongs to the SurE nucleotidase family.</text>
</comment>
<dbReference type="Pfam" id="PF01975">
    <property type="entry name" value="SurE"/>
    <property type="match status" value="1"/>
</dbReference>
<dbReference type="GO" id="GO:0046872">
    <property type="term" value="F:metal ion binding"/>
    <property type="evidence" value="ECO:0007669"/>
    <property type="project" value="UniProtKB-UniRule"/>
</dbReference>
<dbReference type="RefSeq" id="WP_106215548.1">
    <property type="nucleotide sequence ID" value="NZ_PVZF01000022.1"/>
</dbReference>
<name>A0A2T0QUT8_9ACTN</name>
<accession>A0A2T0QUT8</accession>
<dbReference type="InterPro" id="IPR002828">
    <property type="entry name" value="SurE-like_Pase/nucleotidase"/>
</dbReference>
<dbReference type="EC" id="3.1.3.5" evidence="5"/>
<dbReference type="SUPFAM" id="SSF64167">
    <property type="entry name" value="SurE-like"/>
    <property type="match status" value="1"/>
</dbReference>
<proteinExistence type="inferred from homology"/>
<evidence type="ECO:0000256" key="2">
    <source>
        <dbReference type="ARBA" id="ARBA00011062"/>
    </source>
</evidence>
<comment type="function">
    <text evidence="5">Nucleotidase that shows phosphatase activity on nucleoside 5'-monophosphates.</text>
</comment>
<keyword evidence="3 5" id="KW-0479">Metal-binding</keyword>
<comment type="catalytic activity">
    <reaction evidence="1 5">
        <text>a ribonucleoside 5'-phosphate + H2O = a ribonucleoside + phosphate</text>
        <dbReference type="Rhea" id="RHEA:12484"/>
        <dbReference type="ChEBI" id="CHEBI:15377"/>
        <dbReference type="ChEBI" id="CHEBI:18254"/>
        <dbReference type="ChEBI" id="CHEBI:43474"/>
        <dbReference type="ChEBI" id="CHEBI:58043"/>
        <dbReference type="EC" id="3.1.3.5"/>
    </reaction>
</comment>